<comment type="caution">
    <text evidence="1">The sequence shown here is derived from an EMBL/GenBank/DDBJ whole genome shotgun (WGS) entry which is preliminary data.</text>
</comment>
<evidence type="ECO:0000313" key="1">
    <source>
        <dbReference type="EMBL" id="RAJ75023.1"/>
    </source>
</evidence>
<gene>
    <name evidence="1" type="ORF">CLV59_11069</name>
</gene>
<evidence type="ECO:0000313" key="2">
    <source>
        <dbReference type="Proteomes" id="UP000249819"/>
    </source>
</evidence>
<organism evidence="1 2">
    <name type="scientific">Chitinophaga dinghuensis</name>
    <dbReference type="NCBI Taxonomy" id="1539050"/>
    <lineage>
        <taxon>Bacteria</taxon>
        <taxon>Pseudomonadati</taxon>
        <taxon>Bacteroidota</taxon>
        <taxon>Chitinophagia</taxon>
        <taxon>Chitinophagales</taxon>
        <taxon>Chitinophagaceae</taxon>
        <taxon>Chitinophaga</taxon>
    </lineage>
</organism>
<proteinExistence type="predicted"/>
<name>A0A327VMI6_9BACT</name>
<dbReference type="Proteomes" id="UP000249819">
    <property type="component" value="Unassembled WGS sequence"/>
</dbReference>
<keyword evidence="2" id="KW-1185">Reference proteome</keyword>
<dbReference type="EMBL" id="QLMA01000010">
    <property type="protein sequence ID" value="RAJ75023.1"/>
    <property type="molecule type" value="Genomic_DNA"/>
</dbReference>
<reference evidence="1 2" key="1">
    <citation type="submission" date="2018-06" db="EMBL/GenBank/DDBJ databases">
        <title>Genomic Encyclopedia of Archaeal and Bacterial Type Strains, Phase II (KMG-II): from individual species to whole genera.</title>
        <authorList>
            <person name="Goeker M."/>
        </authorList>
    </citation>
    <scope>NUCLEOTIDE SEQUENCE [LARGE SCALE GENOMIC DNA]</scope>
    <source>
        <strain evidence="1 2">DSM 29821</strain>
    </source>
</reference>
<accession>A0A327VMI6</accession>
<protein>
    <submittedName>
        <fullName evidence="1">Uncharacterized protein</fullName>
    </submittedName>
</protein>
<dbReference type="AlphaFoldDB" id="A0A327VMI6"/>
<sequence>MGYKIEYKDTNKKAVARWRLLTLGFLNRYILTDYLNRCTTRPISRAPLV</sequence>